<dbReference type="STRING" id="928856.SAMN04488049_1334"/>
<dbReference type="GO" id="GO:0008218">
    <property type="term" value="P:bioluminescence"/>
    <property type="evidence" value="ECO:0007669"/>
    <property type="project" value="InterPro"/>
</dbReference>
<dbReference type="Pfam" id="PF05893">
    <property type="entry name" value="LuxC"/>
    <property type="match status" value="1"/>
</dbReference>
<dbReference type="EMBL" id="CYSD01000002">
    <property type="protein sequence ID" value="CUH74800.1"/>
    <property type="molecule type" value="Genomic_DNA"/>
</dbReference>
<keyword evidence="1" id="KW-0521">NADP</keyword>
<sequence length="390" mass="43268">MQELTNSDFGNVLSAAPMRAFDPSVLGFLDDVSQKILNTSTTRQFPDLATLGFFLRRKNLDRIGRGYLGDGKVFLMGRGLAFHVGPANVPLNFAYSLVASLLAGNPSVVRVSSRPFPQVDLFVDALNAAFDAAKMSNRVSILRYGHDSAMNERLSQTCDLRVIWGGDQTIQTFASIPVPARATEIHFANRYSAAVIDARDYLETCEAREIAQKFYNDVYPFEQNACTAPKLVFWLGEDVVIRQAKERFWSELKQTMHRAQYQPAEGVGVRHFKSVAQLAVEAPIRRSISHPSLTVIEAETASACRLDHGASEGFFLERSIQHLGELSDALDQRCQTLAFVGDLKTDILSCVAEHGMKGVDRVVPVGTAGHFSFVWEGKDLIRLMSRSFEL</sequence>
<gene>
    <name evidence="2" type="ORF">TRM7557_00086</name>
</gene>
<dbReference type="InterPro" id="IPR016161">
    <property type="entry name" value="Ald_DH/histidinol_DH"/>
</dbReference>
<evidence type="ECO:0000256" key="1">
    <source>
        <dbReference type="ARBA" id="ARBA00022857"/>
    </source>
</evidence>
<evidence type="ECO:0000313" key="2">
    <source>
        <dbReference type="EMBL" id="CUH74800.1"/>
    </source>
</evidence>
<organism evidence="2 3">
    <name type="scientific">Tritonibacter multivorans</name>
    <dbReference type="NCBI Taxonomy" id="928856"/>
    <lineage>
        <taxon>Bacteria</taxon>
        <taxon>Pseudomonadati</taxon>
        <taxon>Pseudomonadota</taxon>
        <taxon>Alphaproteobacteria</taxon>
        <taxon>Rhodobacterales</taxon>
        <taxon>Paracoccaceae</taxon>
        <taxon>Tritonibacter</taxon>
    </lineage>
</organism>
<proteinExistence type="predicted"/>
<evidence type="ECO:0000313" key="3">
    <source>
        <dbReference type="Proteomes" id="UP000052022"/>
    </source>
</evidence>
<dbReference type="Proteomes" id="UP000052022">
    <property type="component" value="Unassembled WGS sequence"/>
</dbReference>
<protein>
    <submittedName>
        <fullName evidence="2">Acyl-CoA reductase (LuxC)</fullName>
    </submittedName>
</protein>
<accession>A0A0P1FZP9</accession>
<name>A0A0P1FZP9_9RHOB</name>
<dbReference type="InterPro" id="IPR008670">
    <property type="entry name" value="CoA_reduct_LuxC"/>
</dbReference>
<dbReference type="AlphaFoldDB" id="A0A0P1FZP9"/>
<dbReference type="RefSeq" id="WP_058288251.1">
    <property type="nucleotide sequence ID" value="NZ_CYSD01000002.1"/>
</dbReference>
<dbReference type="GO" id="GO:0003995">
    <property type="term" value="F:acyl-CoA dehydrogenase activity"/>
    <property type="evidence" value="ECO:0007669"/>
    <property type="project" value="InterPro"/>
</dbReference>
<dbReference type="SUPFAM" id="SSF53720">
    <property type="entry name" value="ALDH-like"/>
    <property type="match status" value="1"/>
</dbReference>
<dbReference type="OrthoDB" id="580775at2"/>
<reference evidence="2 3" key="1">
    <citation type="submission" date="2015-09" db="EMBL/GenBank/DDBJ databases">
        <authorList>
            <consortium name="Swine Surveillance"/>
        </authorList>
    </citation>
    <scope>NUCLEOTIDE SEQUENCE [LARGE SCALE GENOMIC DNA]</scope>
    <source>
        <strain evidence="2 3">CECT 7557</strain>
    </source>
</reference>
<keyword evidence="3" id="KW-1185">Reference proteome</keyword>